<dbReference type="OrthoDB" id="483at2"/>
<accession>A0A3M2MAF8</accession>
<dbReference type="InterPro" id="IPR016032">
    <property type="entry name" value="Sig_transdc_resp-reg_C-effctor"/>
</dbReference>
<dbReference type="Gene3D" id="1.10.10.10">
    <property type="entry name" value="Winged helix-like DNA-binding domain superfamily/Winged helix DNA-binding domain"/>
    <property type="match status" value="1"/>
</dbReference>
<keyword evidence="2" id="KW-0067">ATP-binding</keyword>
<reference evidence="5 6" key="1">
    <citation type="submission" date="2018-10" db="EMBL/GenBank/DDBJ databases">
        <title>Isolation from soil.</title>
        <authorList>
            <person name="Hu J."/>
        </authorList>
    </citation>
    <scope>NUCLEOTIDE SEQUENCE [LARGE SCALE GENOMIC DNA]</scope>
    <source>
        <strain evidence="5 6">NEAU-Ht49</strain>
    </source>
</reference>
<dbReference type="CDD" id="cd06170">
    <property type="entry name" value="LuxR_C_like"/>
    <property type="match status" value="1"/>
</dbReference>
<keyword evidence="6" id="KW-1185">Reference proteome</keyword>
<evidence type="ECO:0000313" key="5">
    <source>
        <dbReference type="EMBL" id="RMI44108.1"/>
    </source>
</evidence>
<name>A0A3M2MAF8_9ACTN</name>
<dbReference type="EMBL" id="RFFG01000021">
    <property type="protein sequence ID" value="RMI44108.1"/>
    <property type="molecule type" value="Genomic_DNA"/>
</dbReference>
<dbReference type="GO" id="GO:0006355">
    <property type="term" value="P:regulation of DNA-templated transcription"/>
    <property type="evidence" value="ECO:0007669"/>
    <property type="project" value="InterPro"/>
</dbReference>
<dbReference type="InterPro" id="IPR027417">
    <property type="entry name" value="P-loop_NTPase"/>
</dbReference>
<evidence type="ECO:0000256" key="3">
    <source>
        <dbReference type="SAM" id="MobiDB-lite"/>
    </source>
</evidence>
<feature type="compositionally biased region" description="Basic and acidic residues" evidence="3">
    <location>
        <begin position="167"/>
        <end position="177"/>
    </location>
</feature>
<comment type="caution">
    <text evidence="5">The sequence shown here is derived from an EMBL/GenBank/DDBJ whole genome shotgun (WGS) entry which is preliminary data.</text>
</comment>
<dbReference type="PRINTS" id="PR00038">
    <property type="entry name" value="HTHLUXR"/>
</dbReference>
<dbReference type="Pfam" id="PF13191">
    <property type="entry name" value="AAA_16"/>
    <property type="match status" value="1"/>
</dbReference>
<proteinExistence type="predicted"/>
<dbReference type="SUPFAM" id="SSF52540">
    <property type="entry name" value="P-loop containing nucleoside triphosphate hydrolases"/>
    <property type="match status" value="1"/>
</dbReference>
<dbReference type="PANTHER" id="PTHR16305:SF35">
    <property type="entry name" value="TRANSCRIPTIONAL ACTIVATOR DOMAIN"/>
    <property type="match status" value="1"/>
</dbReference>
<dbReference type="PROSITE" id="PS00622">
    <property type="entry name" value="HTH_LUXR_1"/>
    <property type="match status" value="1"/>
</dbReference>
<feature type="domain" description="HTH luxR-type" evidence="4">
    <location>
        <begin position="846"/>
        <end position="908"/>
    </location>
</feature>
<dbReference type="InterPro" id="IPR000792">
    <property type="entry name" value="Tscrpt_reg_LuxR_C"/>
</dbReference>
<feature type="region of interest" description="Disordered" evidence="3">
    <location>
        <begin position="165"/>
        <end position="185"/>
    </location>
</feature>
<evidence type="ECO:0000256" key="2">
    <source>
        <dbReference type="ARBA" id="ARBA00022840"/>
    </source>
</evidence>
<dbReference type="Proteomes" id="UP000282674">
    <property type="component" value="Unassembled WGS sequence"/>
</dbReference>
<evidence type="ECO:0000259" key="4">
    <source>
        <dbReference type="PROSITE" id="PS50043"/>
    </source>
</evidence>
<dbReference type="AlphaFoldDB" id="A0A3M2MAF8"/>
<dbReference type="RefSeq" id="WP_122194886.1">
    <property type="nucleotide sequence ID" value="NZ_JBHSKC010000025.1"/>
</dbReference>
<dbReference type="GO" id="GO:0004016">
    <property type="term" value="F:adenylate cyclase activity"/>
    <property type="evidence" value="ECO:0007669"/>
    <property type="project" value="TreeGrafter"/>
</dbReference>
<dbReference type="InterPro" id="IPR036388">
    <property type="entry name" value="WH-like_DNA-bd_sf"/>
</dbReference>
<dbReference type="GO" id="GO:0003677">
    <property type="term" value="F:DNA binding"/>
    <property type="evidence" value="ECO:0007669"/>
    <property type="project" value="InterPro"/>
</dbReference>
<dbReference type="SUPFAM" id="SSF46894">
    <property type="entry name" value="C-terminal effector domain of the bipartite response regulators"/>
    <property type="match status" value="1"/>
</dbReference>
<gene>
    <name evidence="5" type="ORF">EBO15_14435</name>
</gene>
<dbReference type="GO" id="GO:0005524">
    <property type="term" value="F:ATP binding"/>
    <property type="evidence" value="ECO:0007669"/>
    <property type="project" value="UniProtKB-KW"/>
</dbReference>
<sequence>MTRLRGRRTEWAALERLLEAGRAGRGGAVVFEGAPGIGKTALLERLREAATDFRILHAIGVEPERDLAFAALHRLTTPLLGAIGELPEPQRAALRAAFGLSDADAPDPTPVGLAALGLMTRAATARPVLCVVDDAQWLDQASAQAMALVADHARREPIVMVLAARDGGGRDGGRDGGRGGGGEELAALPRSRLDGLPDGDARALLLSRIHAPLDERVRDRIVAEARGNPLALLDVARSGGPADLAGGFAFGGSRIPAEIEERYREPLAALPARTRLLLLVAAADPTGDPELLERATTRLGTGPDDLSPARRAGLFEVGTRARFDHPLLRSVLYRAAPPPDRRAAHRVLAEVSPDAVRRAWHRGKATVGPDTDVADDLENSAGRARARGGAAAAAAFLELATALTPDPSRRADRALAAARAKRDAGAAEESLELLAVAAAGPADTLRDARVETLRARIAFETRRDDAAYARLLTAARLTAPLDVRLARETLLEAFAAAAFAGRFGPPHRLLEVAAAARALHPSDRLLNAHTTRVIDGYLPAVPLLRPAVRDGQAEQDTVHGIARTLLAGDAAMDLWDHEAGKALADRQVEAARSTGAVTALPMALNLQAVAHVHAGELPEAAARLAEASAVADAIGAPAIVHGELALAAWRGDEQGASALIGSALREGTARGEGRLVTLAEHARTVLLNGLGRYEAALEACRTAHDLDEPGFLPWVVPEFLEAATRAGRRDLAVPALTRFRERVHAVDTDWAVGTGLRARAMLTDDSSAEKLFVEAVERLTAAGLPGHLARARLAYGEWLRREGRRRDSRTELRSAFDALSAMGAEAFAARAARELRATGEQVQGRGAGETGRLTAQELNVARLVTAGATSREVGAQLFLSPRTIDAHLRSIYRKLGITSRRQLRELRL</sequence>
<dbReference type="Pfam" id="PF00196">
    <property type="entry name" value="GerE"/>
    <property type="match status" value="1"/>
</dbReference>
<dbReference type="PANTHER" id="PTHR16305">
    <property type="entry name" value="TESTICULAR SOLUBLE ADENYLYL CYCLASE"/>
    <property type="match status" value="1"/>
</dbReference>
<dbReference type="GO" id="GO:0005737">
    <property type="term" value="C:cytoplasm"/>
    <property type="evidence" value="ECO:0007669"/>
    <property type="project" value="TreeGrafter"/>
</dbReference>
<dbReference type="InterPro" id="IPR041664">
    <property type="entry name" value="AAA_16"/>
</dbReference>
<evidence type="ECO:0000256" key="1">
    <source>
        <dbReference type="ARBA" id="ARBA00022741"/>
    </source>
</evidence>
<keyword evidence="1" id="KW-0547">Nucleotide-binding</keyword>
<evidence type="ECO:0000313" key="6">
    <source>
        <dbReference type="Proteomes" id="UP000282674"/>
    </source>
</evidence>
<dbReference type="SMART" id="SM00421">
    <property type="entry name" value="HTH_LUXR"/>
    <property type="match status" value="1"/>
</dbReference>
<protein>
    <submittedName>
        <fullName evidence="5">Helix-turn-helix transcriptional regulator</fullName>
    </submittedName>
</protein>
<dbReference type="PROSITE" id="PS50043">
    <property type="entry name" value="HTH_LUXR_2"/>
    <property type="match status" value="1"/>
</dbReference>
<organism evidence="5 6">
    <name type="scientific">Actinomadura harenae</name>
    <dbReference type="NCBI Taxonomy" id="2483351"/>
    <lineage>
        <taxon>Bacteria</taxon>
        <taxon>Bacillati</taxon>
        <taxon>Actinomycetota</taxon>
        <taxon>Actinomycetes</taxon>
        <taxon>Streptosporangiales</taxon>
        <taxon>Thermomonosporaceae</taxon>
        <taxon>Actinomadura</taxon>
    </lineage>
</organism>